<dbReference type="AlphaFoldDB" id="A0A226D953"/>
<proteinExistence type="predicted"/>
<name>A0A226D953_FOLCA</name>
<sequence>MRQSGINLRVVRIVVHLRPELSTIIGIIIIIPRGSSISSCLLILGTPTQHPSIPSASLDRRSDRPDSPPTSTLVSIKNFSTIPEQFKANLDTVSSPIAKSAFPVPLEIYSPAPPSVTEVERTCPNTKSTQNQPAILRVMNRYGKFFNFCALCSS</sequence>
<reference evidence="2 3" key="1">
    <citation type="submission" date="2015-12" db="EMBL/GenBank/DDBJ databases">
        <title>The genome of Folsomia candida.</title>
        <authorList>
            <person name="Faddeeva A."/>
            <person name="Derks M.F."/>
            <person name="Anvar Y."/>
            <person name="Smit S."/>
            <person name="Van Straalen N."/>
            <person name="Roelofs D."/>
        </authorList>
    </citation>
    <scope>NUCLEOTIDE SEQUENCE [LARGE SCALE GENOMIC DNA]</scope>
    <source>
        <strain evidence="2 3">VU population</strain>
        <tissue evidence="2">Whole body</tissue>
    </source>
</reference>
<gene>
    <name evidence="2" type="ORF">Fcan01_23951</name>
</gene>
<evidence type="ECO:0000313" key="2">
    <source>
        <dbReference type="EMBL" id="OXA41277.1"/>
    </source>
</evidence>
<dbReference type="Proteomes" id="UP000198287">
    <property type="component" value="Unassembled WGS sequence"/>
</dbReference>
<dbReference type="EMBL" id="LNIX01000030">
    <property type="protein sequence ID" value="OXA41277.1"/>
    <property type="molecule type" value="Genomic_DNA"/>
</dbReference>
<evidence type="ECO:0000313" key="3">
    <source>
        <dbReference type="Proteomes" id="UP000198287"/>
    </source>
</evidence>
<organism evidence="2 3">
    <name type="scientific">Folsomia candida</name>
    <name type="common">Springtail</name>
    <dbReference type="NCBI Taxonomy" id="158441"/>
    <lineage>
        <taxon>Eukaryota</taxon>
        <taxon>Metazoa</taxon>
        <taxon>Ecdysozoa</taxon>
        <taxon>Arthropoda</taxon>
        <taxon>Hexapoda</taxon>
        <taxon>Collembola</taxon>
        <taxon>Entomobryomorpha</taxon>
        <taxon>Isotomoidea</taxon>
        <taxon>Isotomidae</taxon>
        <taxon>Proisotominae</taxon>
        <taxon>Folsomia</taxon>
    </lineage>
</organism>
<evidence type="ECO:0000256" key="1">
    <source>
        <dbReference type="SAM" id="MobiDB-lite"/>
    </source>
</evidence>
<keyword evidence="3" id="KW-1185">Reference proteome</keyword>
<accession>A0A226D953</accession>
<protein>
    <submittedName>
        <fullName evidence="2">Uncharacterized protein</fullName>
    </submittedName>
</protein>
<feature type="region of interest" description="Disordered" evidence="1">
    <location>
        <begin position="53"/>
        <end position="72"/>
    </location>
</feature>
<comment type="caution">
    <text evidence="2">The sequence shown here is derived from an EMBL/GenBank/DDBJ whole genome shotgun (WGS) entry which is preliminary data.</text>
</comment>